<dbReference type="PANTHER" id="PTHR43065:SF10">
    <property type="entry name" value="PEROXIDE STRESS-ACTIVATED HISTIDINE KINASE MAK3"/>
    <property type="match status" value="1"/>
</dbReference>
<dbReference type="Pfam" id="PF12974">
    <property type="entry name" value="Phosphonate-bd"/>
    <property type="match status" value="1"/>
</dbReference>
<dbReference type="RefSeq" id="WP_118631826.1">
    <property type="nucleotide sequence ID" value="NZ_CATWOM010000004.1"/>
</dbReference>
<name>A0A6L6N8J7_9BURK</name>
<evidence type="ECO:0000313" key="11">
    <source>
        <dbReference type="Proteomes" id="UP000462362"/>
    </source>
</evidence>
<dbReference type="Gene3D" id="3.40.190.10">
    <property type="entry name" value="Periplasmic binding protein-like II"/>
    <property type="match status" value="1"/>
</dbReference>
<evidence type="ECO:0000256" key="8">
    <source>
        <dbReference type="ARBA" id="ARBA00023012"/>
    </source>
</evidence>
<evidence type="ECO:0000256" key="7">
    <source>
        <dbReference type="ARBA" id="ARBA00022840"/>
    </source>
</evidence>
<keyword evidence="6" id="KW-0418">Kinase</keyword>
<reference evidence="10 11" key="1">
    <citation type="journal article" date="2019" name="Nat. Med.">
        <title>A library of human gut bacterial isolates paired with longitudinal multiomics data enables mechanistic microbiome research.</title>
        <authorList>
            <person name="Poyet M."/>
            <person name="Groussin M."/>
            <person name="Gibbons S.M."/>
            <person name="Avila-Pacheco J."/>
            <person name="Jiang X."/>
            <person name="Kearney S.M."/>
            <person name="Perrotta A.R."/>
            <person name="Berdy B."/>
            <person name="Zhao S."/>
            <person name="Lieberman T.D."/>
            <person name="Swanson P.K."/>
            <person name="Smith M."/>
            <person name="Roesemann S."/>
            <person name="Alexander J.E."/>
            <person name="Rich S.A."/>
            <person name="Livny J."/>
            <person name="Vlamakis H."/>
            <person name="Clish C."/>
            <person name="Bullock K."/>
            <person name="Deik A."/>
            <person name="Scott J."/>
            <person name="Pierce K.A."/>
            <person name="Xavier R.J."/>
            <person name="Alm E.J."/>
        </authorList>
    </citation>
    <scope>NUCLEOTIDE SEQUENCE [LARGE SCALE GENOMIC DNA]</scope>
    <source>
        <strain evidence="10 11">BIOML-A2</strain>
    </source>
</reference>
<evidence type="ECO:0000313" key="10">
    <source>
        <dbReference type="EMBL" id="MTU44174.1"/>
    </source>
</evidence>
<dbReference type="SUPFAM" id="SSF47384">
    <property type="entry name" value="Homodimeric domain of signal transducing histidine kinase"/>
    <property type="match status" value="1"/>
</dbReference>
<dbReference type="GO" id="GO:0005524">
    <property type="term" value="F:ATP binding"/>
    <property type="evidence" value="ECO:0007669"/>
    <property type="project" value="UniProtKB-KW"/>
</dbReference>
<dbReference type="EMBL" id="WNCL01000051">
    <property type="protein sequence ID" value="MTU44174.1"/>
    <property type="molecule type" value="Genomic_DNA"/>
</dbReference>
<dbReference type="PROSITE" id="PS50109">
    <property type="entry name" value="HIS_KIN"/>
    <property type="match status" value="1"/>
</dbReference>
<dbReference type="Gene3D" id="3.30.565.10">
    <property type="entry name" value="Histidine kinase-like ATPase, C-terminal domain"/>
    <property type="match status" value="1"/>
</dbReference>
<dbReference type="Gene3D" id="1.10.287.130">
    <property type="match status" value="1"/>
</dbReference>
<dbReference type="InterPro" id="IPR005467">
    <property type="entry name" value="His_kinase_dom"/>
</dbReference>
<dbReference type="Pfam" id="PF00512">
    <property type="entry name" value="HisKA"/>
    <property type="match status" value="1"/>
</dbReference>
<evidence type="ECO:0000259" key="9">
    <source>
        <dbReference type="PROSITE" id="PS50109"/>
    </source>
</evidence>
<dbReference type="SUPFAM" id="SSF53850">
    <property type="entry name" value="Periplasmic binding protein-like II"/>
    <property type="match status" value="1"/>
</dbReference>
<dbReference type="AlphaFoldDB" id="A0A6L6N8J7"/>
<gene>
    <name evidence="10" type="ORF">GMD42_11310</name>
</gene>
<evidence type="ECO:0000256" key="1">
    <source>
        <dbReference type="ARBA" id="ARBA00000085"/>
    </source>
</evidence>
<keyword evidence="4" id="KW-0808">Transferase</keyword>
<dbReference type="Pfam" id="PF02518">
    <property type="entry name" value="HATPase_c"/>
    <property type="match status" value="1"/>
</dbReference>
<evidence type="ECO:0000256" key="4">
    <source>
        <dbReference type="ARBA" id="ARBA00022679"/>
    </source>
</evidence>
<evidence type="ECO:0000256" key="5">
    <source>
        <dbReference type="ARBA" id="ARBA00022741"/>
    </source>
</evidence>
<comment type="caution">
    <text evidence="10">The sequence shown here is derived from an EMBL/GenBank/DDBJ whole genome shotgun (WGS) entry which is preliminary data.</text>
</comment>
<feature type="domain" description="Histidine kinase" evidence="9">
    <location>
        <begin position="388"/>
        <end position="608"/>
    </location>
</feature>
<dbReference type="SMART" id="SM00387">
    <property type="entry name" value="HATPase_c"/>
    <property type="match status" value="1"/>
</dbReference>
<dbReference type="EC" id="2.7.13.3" evidence="2"/>
<dbReference type="GO" id="GO:0000155">
    <property type="term" value="F:phosphorelay sensor kinase activity"/>
    <property type="evidence" value="ECO:0007669"/>
    <property type="project" value="InterPro"/>
</dbReference>
<organism evidence="10 11">
    <name type="scientific">Parasutterella excrementihominis</name>
    <dbReference type="NCBI Taxonomy" id="487175"/>
    <lineage>
        <taxon>Bacteria</taxon>
        <taxon>Pseudomonadati</taxon>
        <taxon>Pseudomonadota</taxon>
        <taxon>Betaproteobacteria</taxon>
        <taxon>Burkholderiales</taxon>
        <taxon>Sutterellaceae</taxon>
        <taxon>Parasutterella</taxon>
    </lineage>
</organism>
<dbReference type="InterPro" id="IPR003594">
    <property type="entry name" value="HATPase_dom"/>
</dbReference>
<accession>A0A6L6N8J7</accession>
<dbReference type="PANTHER" id="PTHR43065">
    <property type="entry name" value="SENSOR HISTIDINE KINASE"/>
    <property type="match status" value="1"/>
</dbReference>
<dbReference type="CDD" id="cd00082">
    <property type="entry name" value="HisKA"/>
    <property type="match status" value="1"/>
</dbReference>
<keyword evidence="3" id="KW-0597">Phosphoprotein</keyword>
<dbReference type="SMART" id="SM00388">
    <property type="entry name" value="HisKA"/>
    <property type="match status" value="1"/>
</dbReference>
<sequence>MPFCFEFCNAAFQRKRKYFIASLVFCCALFPWRVFASEAPITIGFPLVSHPWSASRFLEQSLNYLNWKIPTYSFQAKWISVDDIEKAFDEGKLDLAVFPSGYLIDEKTRQHRLLMTMVSREAPDPDAGTACAVIVKRSSPIKSLSELSNVPIASANKHSVQGFLACLRELEKLGTDTDKLTKDHVYFLGDLNEKNVIREVTEGRASAGFIRAGLIEDIKKANAANVLEDIRVLSGPYAGPAFLKSSESYPGPTLVANTTLPAETVHEIMAALFSMPPDSWGQRWTAPANMSSIEKLSEQLRIGSYEYLRHWTLKRTWDIFWPVFFVIFILIIALLTHGWMTEKTVQKRTHQLRRSLVNQRLAERKAQKRAERIEFLEKRSLVGQLSSIVAHELNTPLAAIQNITYMLRSRIDSALENNTSVDSDELESIEEQLESIETQALKAGKIVDKVRSYSKPNQQRKTVSDLLRAAKEACEVYAKKADVKFENHCKSGPVYVHFDEIELELVVHNLLKNAFEASSTEQKSMIFCSLKYSTDNSVVLTITDNGSPLTKAAFDNITSQSRVSTKAHGLGLGLDIVCSLIEKNEGKIAFTLSKTRSLITTITLRSADRELISASQSAASAVLKNTSA</sequence>
<evidence type="ECO:0000256" key="6">
    <source>
        <dbReference type="ARBA" id="ARBA00022777"/>
    </source>
</evidence>
<keyword evidence="5" id="KW-0547">Nucleotide-binding</keyword>
<dbReference type="InterPro" id="IPR036097">
    <property type="entry name" value="HisK_dim/P_sf"/>
</dbReference>
<dbReference type="InterPro" id="IPR036890">
    <property type="entry name" value="HATPase_C_sf"/>
</dbReference>
<evidence type="ECO:0000256" key="2">
    <source>
        <dbReference type="ARBA" id="ARBA00012438"/>
    </source>
</evidence>
<evidence type="ECO:0000256" key="3">
    <source>
        <dbReference type="ARBA" id="ARBA00022553"/>
    </source>
</evidence>
<proteinExistence type="predicted"/>
<protein>
    <recommendedName>
        <fullName evidence="2">histidine kinase</fullName>
        <ecNumber evidence="2">2.7.13.3</ecNumber>
    </recommendedName>
</protein>
<dbReference type="SUPFAM" id="SSF55874">
    <property type="entry name" value="ATPase domain of HSP90 chaperone/DNA topoisomerase II/histidine kinase"/>
    <property type="match status" value="1"/>
</dbReference>
<dbReference type="InterPro" id="IPR003661">
    <property type="entry name" value="HisK_dim/P_dom"/>
</dbReference>
<keyword evidence="8" id="KW-0902">Two-component regulatory system</keyword>
<dbReference type="Proteomes" id="UP000462362">
    <property type="component" value="Unassembled WGS sequence"/>
</dbReference>
<keyword evidence="7" id="KW-0067">ATP-binding</keyword>
<comment type="catalytic activity">
    <reaction evidence="1">
        <text>ATP + protein L-histidine = ADP + protein N-phospho-L-histidine.</text>
        <dbReference type="EC" id="2.7.13.3"/>
    </reaction>
</comment>